<gene>
    <name evidence="1" type="ORF">JTJ32_00645</name>
</gene>
<dbReference type="EMBL" id="JAFFZW010000001">
    <property type="protein sequence ID" value="MBP0943841.1"/>
    <property type="molecule type" value="Genomic_DNA"/>
</dbReference>
<reference evidence="1 2" key="1">
    <citation type="journal article" date="2022" name="Syst. Appl. Microbiol.">
        <title>Pseudomonas alliivorans sp. nov., a plant-pathogenic bacterium isolated from onion foliage in Georgia, USA.</title>
        <authorList>
            <person name="Zhao M."/>
            <person name="Tyson C."/>
            <person name="Chen H.C."/>
            <person name="Paudel S."/>
            <person name="Gitaitis R."/>
            <person name="Kvitko B."/>
            <person name="Dutta B."/>
        </authorList>
    </citation>
    <scope>NUCLEOTIDE SEQUENCE [LARGE SCALE GENOMIC DNA]</scope>
    <source>
        <strain evidence="1 2">20GA0068</strain>
    </source>
</reference>
<sequence length="567" mass="62415">MLDQLSVLISDSDQLRELMGIDSVGMSLPLSAIEEELNSSPLGELFPRPFVKRALAFSLRESFNEFYSFKMPVVADAFTKLINALPAMTRDGHNKALRIFQESKWEADLAQLSWRTYSVEGAILPDCIALAQSGSDSITALTLREEKIPNIIILPIAHDLLLVGSKEEIKEINIEEINAASAACSNSFFIARNSYNSTDFASLIGQRCSLSIKKVVAEAISEVRQRDSSQSIARTGMDPVVSANHSSGFSFSLTCQGFADSDTATKLGNVMRGIAQEMSRDLPLSNLDGITFAADYAAALESLDRGDPALLADRTRPRNYGQAIAKCVHVIRDGKRKEHIMLSAFVARALFDTEDENNAWALHVVVGMLANVAHSALYEQDLPSMSDIQFDIVSRRLHVASSSCPGMYFSAKTSAFADNGAGERFATLFLDSLSSAQQAIQCAKQTYLVDLAMDQLLDVALTHISSVLDHAAEWLGHRDGLPSQESFAGSSLPENLKNQGLRDWIELFGRDLRRLYDADDQFTIESILRLSQHVERLLWTVGMFPWPTEEGNLYVSLAPVTCTGRQL</sequence>
<organism evidence="1 2">
    <name type="scientific">Pseudomonas alliivorans</name>
    <dbReference type="NCBI Taxonomy" id="2810613"/>
    <lineage>
        <taxon>Bacteria</taxon>
        <taxon>Pseudomonadati</taxon>
        <taxon>Pseudomonadota</taxon>
        <taxon>Gammaproteobacteria</taxon>
        <taxon>Pseudomonadales</taxon>
        <taxon>Pseudomonadaceae</taxon>
        <taxon>Pseudomonas</taxon>
    </lineage>
</organism>
<comment type="caution">
    <text evidence="1">The sequence shown here is derived from an EMBL/GenBank/DDBJ whole genome shotgun (WGS) entry which is preliminary data.</text>
</comment>
<evidence type="ECO:0000313" key="1">
    <source>
        <dbReference type="EMBL" id="MBP0943841.1"/>
    </source>
</evidence>
<evidence type="ECO:0000313" key="2">
    <source>
        <dbReference type="Proteomes" id="UP000673197"/>
    </source>
</evidence>
<dbReference type="Proteomes" id="UP000673197">
    <property type="component" value="Unassembled WGS sequence"/>
</dbReference>
<proteinExistence type="predicted"/>
<name>A0ABS4BZL6_9PSED</name>
<dbReference type="RefSeq" id="WP_210040393.1">
    <property type="nucleotide sequence ID" value="NZ_JAFFZW010000001.1"/>
</dbReference>
<protein>
    <submittedName>
        <fullName evidence="1">Uncharacterized protein</fullName>
    </submittedName>
</protein>
<keyword evidence="2" id="KW-1185">Reference proteome</keyword>
<accession>A0ABS4BZL6</accession>